<dbReference type="HOGENOM" id="CLU_175516_1_0_5"/>
<evidence type="ECO:0000313" key="1">
    <source>
        <dbReference type="EMBL" id="EAU41502.1"/>
    </source>
</evidence>
<keyword evidence="2" id="KW-1185">Reference proteome</keyword>
<accession>Q0G4H9</accession>
<dbReference type="InterPro" id="IPR038444">
    <property type="entry name" value="DUF465_sf"/>
</dbReference>
<dbReference type="Gene3D" id="6.10.280.50">
    <property type="match status" value="1"/>
</dbReference>
<dbReference type="Proteomes" id="UP000004310">
    <property type="component" value="Unassembled WGS sequence"/>
</dbReference>
<evidence type="ECO:0008006" key="3">
    <source>
        <dbReference type="Google" id="ProtNLM"/>
    </source>
</evidence>
<dbReference type="STRING" id="217511.GCA_001463845_02404"/>
<dbReference type="InterPro" id="IPR007420">
    <property type="entry name" value="DUF465"/>
</dbReference>
<dbReference type="Pfam" id="PF04325">
    <property type="entry name" value="DUF465"/>
    <property type="match status" value="1"/>
</dbReference>
<dbReference type="AlphaFoldDB" id="Q0G4H9"/>
<reference evidence="1 2" key="1">
    <citation type="journal article" date="2010" name="J. Bacteriol.">
        <title>Genome sequence of Fulvimarina pelagi HTCC2506T, a Mn(II)-oxidizing alphaproteobacterium possessing an aerobic anoxygenic photosynthetic gene cluster and Xanthorhodopsin.</title>
        <authorList>
            <person name="Kang I."/>
            <person name="Oh H.M."/>
            <person name="Lim S.I."/>
            <person name="Ferriera S."/>
            <person name="Giovannoni S.J."/>
            <person name="Cho J.C."/>
        </authorList>
    </citation>
    <scope>NUCLEOTIDE SEQUENCE [LARGE SCALE GENOMIC DNA]</scope>
    <source>
        <strain evidence="1 2">HTCC2506</strain>
    </source>
</reference>
<name>Q0G4H9_9HYPH</name>
<organism evidence="1 2">
    <name type="scientific">Fulvimarina pelagi HTCC2506</name>
    <dbReference type="NCBI Taxonomy" id="314231"/>
    <lineage>
        <taxon>Bacteria</taxon>
        <taxon>Pseudomonadati</taxon>
        <taxon>Pseudomonadota</taxon>
        <taxon>Alphaproteobacteria</taxon>
        <taxon>Hyphomicrobiales</taxon>
        <taxon>Aurantimonadaceae</taxon>
        <taxon>Fulvimarina</taxon>
    </lineage>
</organism>
<sequence length="94" mass="11027">MLNSRQIRREHVFANDSRCAERQEEEAMADQEQAALRLQTAKLRQDHADFDAAIEAMEAFGCDKLRIQRMKKKKLMIKDRLQELEDQIIPDIIA</sequence>
<dbReference type="EMBL" id="AATP01000002">
    <property type="protein sequence ID" value="EAU41502.1"/>
    <property type="molecule type" value="Genomic_DNA"/>
</dbReference>
<protein>
    <recommendedName>
        <fullName evidence="3">DUF465 domain-containing protein</fullName>
    </recommendedName>
</protein>
<dbReference type="eggNOG" id="COG5481">
    <property type="taxonomic scope" value="Bacteria"/>
</dbReference>
<comment type="caution">
    <text evidence="1">The sequence shown here is derived from an EMBL/GenBank/DDBJ whole genome shotgun (WGS) entry which is preliminary data.</text>
</comment>
<proteinExistence type="predicted"/>
<evidence type="ECO:0000313" key="2">
    <source>
        <dbReference type="Proteomes" id="UP000004310"/>
    </source>
</evidence>
<gene>
    <name evidence="1" type="ORF">FP2506_13754</name>
</gene>